<feature type="domain" description="Aldehyde oxidase/xanthine dehydrogenase a/b hammerhead" evidence="4">
    <location>
        <begin position="37"/>
        <end position="153"/>
    </location>
</feature>
<keyword evidence="2" id="KW-0560">Oxidoreductase</keyword>
<dbReference type="OrthoDB" id="9758509at2"/>
<dbReference type="InterPro" id="IPR046867">
    <property type="entry name" value="AldOxase/xan_DH_MoCoBD2"/>
</dbReference>
<dbReference type="SUPFAM" id="SSF54665">
    <property type="entry name" value="CO dehydrogenase molybdoprotein N-domain-like"/>
    <property type="match status" value="1"/>
</dbReference>
<dbReference type="GO" id="GO:0016491">
    <property type="term" value="F:oxidoreductase activity"/>
    <property type="evidence" value="ECO:0007669"/>
    <property type="project" value="UniProtKB-KW"/>
</dbReference>
<dbReference type="SUPFAM" id="SSF56003">
    <property type="entry name" value="Molybdenum cofactor-binding domain"/>
    <property type="match status" value="1"/>
</dbReference>
<dbReference type="InterPro" id="IPR008274">
    <property type="entry name" value="AldOxase/xan_DH_MoCoBD1"/>
</dbReference>
<reference evidence="5 6" key="1">
    <citation type="journal article" date="2016" name="Genome Announc.">
        <title>Draft Genome Sequence of Planomonospora sphaerica JCM9374, a Rare Actinomycete.</title>
        <authorList>
            <person name="Dohra H."/>
            <person name="Suzuki T."/>
            <person name="Inoue Y."/>
            <person name="Kodani S."/>
        </authorList>
    </citation>
    <scope>NUCLEOTIDE SEQUENCE [LARGE SCALE GENOMIC DNA]</scope>
    <source>
        <strain evidence="5 6">JCM 9374</strain>
    </source>
</reference>
<evidence type="ECO:0000313" key="5">
    <source>
        <dbReference type="EMBL" id="GAT64450.1"/>
    </source>
</evidence>
<dbReference type="EMBL" id="BDCX01000001">
    <property type="protein sequence ID" value="GAT64450.1"/>
    <property type="molecule type" value="Genomic_DNA"/>
</dbReference>
<dbReference type="STRING" id="161355.PS9374_00080"/>
<dbReference type="Pfam" id="PF01315">
    <property type="entry name" value="Ald_Xan_dh_C"/>
    <property type="match status" value="1"/>
</dbReference>
<evidence type="ECO:0000256" key="2">
    <source>
        <dbReference type="ARBA" id="ARBA00023002"/>
    </source>
</evidence>
<evidence type="ECO:0000313" key="6">
    <source>
        <dbReference type="Proteomes" id="UP000077701"/>
    </source>
</evidence>
<dbReference type="PANTHER" id="PTHR11908:SF132">
    <property type="entry name" value="ALDEHYDE OXIDASE 1-RELATED"/>
    <property type="match status" value="1"/>
</dbReference>
<dbReference type="PANTHER" id="PTHR11908">
    <property type="entry name" value="XANTHINE DEHYDROGENASE"/>
    <property type="match status" value="1"/>
</dbReference>
<dbReference type="InterPro" id="IPR016208">
    <property type="entry name" value="Ald_Oxase/xanthine_DH-like"/>
</dbReference>
<evidence type="ECO:0000256" key="3">
    <source>
        <dbReference type="SAM" id="MobiDB-lite"/>
    </source>
</evidence>
<dbReference type="Gene3D" id="3.30.365.10">
    <property type="entry name" value="Aldehyde oxidase/xanthine dehydrogenase, molybdopterin binding domain"/>
    <property type="match status" value="4"/>
</dbReference>
<proteinExistence type="predicted"/>
<dbReference type="Proteomes" id="UP000077701">
    <property type="component" value="Unassembled WGS sequence"/>
</dbReference>
<dbReference type="Pfam" id="PF02738">
    <property type="entry name" value="MoCoBD_1"/>
    <property type="match status" value="1"/>
</dbReference>
<reference evidence="6" key="2">
    <citation type="submission" date="2016-04" db="EMBL/GenBank/DDBJ databases">
        <title>Planomonospora sphaerica JCM9374 whole genome shotgun sequence.</title>
        <authorList>
            <person name="Suzuki T."/>
            <person name="Dohra H."/>
            <person name="Kodani S."/>
        </authorList>
    </citation>
    <scope>NUCLEOTIDE SEQUENCE [LARGE SCALE GENOMIC DNA]</scope>
    <source>
        <strain evidence="6">JCM 9374</strain>
    </source>
</reference>
<feature type="region of interest" description="Disordered" evidence="3">
    <location>
        <begin position="1"/>
        <end position="32"/>
    </location>
</feature>
<sequence>MTSTPTAPTRAPSPVEAGTGRSVGRPLDRVDGTAKTTGAARYAAEHPHPGLAHAALVHAAVTRGRITGIDAAGAEAVPGVLAVITHENAPAMKPPPSVSVLNLSSLASGSSVNYLNTDEVHWNGQPVAVVVAETPEAARHAAGLVRVSYRELPATVDFAAEEGNAVPQKSSALQSGGARKGDAEAALAAAPVSVDLRFTTPPYHHNAIEPHATTAVWDGDRLTVHEGTQNITWLRDHLALRFGVPVRNVRVVAPYVGGAFGGKTMVWAGTVLTVLAARVTGRPVRMALTREGVYRTVGGRTPSAQRVALGARADGALTALIHTSVTQTGRTGGLPEQVTSQSRHLYAAENILLRQNLVELDAVPNTPMRAPGESIGTFALESAVDELACALGLDPIELRMHNEPERNPVDGKRFAHRMLREAYALGAERFGWSGRTPEPGSMRDGGWLVGLGVASAYHPSWQMPANVTVRLSADGSVVVRCGFHEMGMGGATAQAQIAADALGVPFEAVRVEYGDSDLPSGPGAGGSAQTASVAASLLAACEKLKGSLLALARRSGGSPLRGRRPGDLEARDGGLWAGPAGPGETYTAILARAGRDSAEAAVGSDTRVGKVTGQLRFMSKLLRDRRRWVKAACGAHFCEVRVDPDTGEVRVSRWLGVFDVGRVVNAKMVASQLRGGIVMGIGMALSEETLVDPRNGRIMNPGLADYHVPVHADVPPIDVHCLDVPDPTMPLGLIGVGEVSVTGVAAAIANAVRHATGRRVRDLPVTPDKLL</sequence>
<dbReference type="AlphaFoldDB" id="A0A161LTT0"/>
<dbReference type="Gene3D" id="3.90.1170.50">
    <property type="entry name" value="Aldehyde oxidase/xanthine dehydrogenase, a/b hammerhead"/>
    <property type="match status" value="1"/>
</dbReference>
<dbReference type="RefSeq" id="WP_084007878.1">
    <property type="nucleotide sequence ID" value="NZ_BDCX01000001.1"/>
</dbReference>
<comment type="caution">
    <text evidence="5">The sequence shown here is derived from an EMBL/GenBank/DDBJ whole genome shotgun (WGS) entry which is preliminary data.</text>
</comment>
<protein>
    <submittedName>
        <fullName evidence="5">Carbon-monoxide dehydrogenase large subunit</fullName>
    </submittedName>
</protein>
<dbReference type="Pfam" id="PF20256">
    <property type="entry name" value="MoCoBD_2"/>
    <property type="match status" value="1"/>
</dbReference>
<name>A0A161LTT0_9ACTN</name>
<organism evidence="5 6">
    <name type="scientific">Planomonospora sphaerica</name>
    <dbReference type="NCBI Taxonomy" id="161355"/>
    <lineage>
        <taxon>Bacteria</taxon>
        <taxon>Bacillati</taxon>
        <taxon>Actinomycetota</taxon>
        <taxon>Actinomycetes</taxon>
        <taxon>Streptosporangiales</taxon>
        <taxon>Streptosporangiaceae</taxon>
        <taxon>Planomonospora</taxon>
    </lineage>
</organism>
<feature type="compositionally biased region" description="Low complexity" evidence="3">
    <location>
        <begin position="1"/>
        <end position="14"/>
    </location>
</feature>
<keyword evidence="6" id="KW-1185">Reference proteome</keyword>
<gene>
    <name evidence="5" type="ORF">PS9374_00080</name>
</gene>
<evidence type="ECO:0000259" key="4">
    <source>
        <dbReference type="SMART" id="SM01008"/>
    </source>
</evidence>
<dbReference type="GO" id="GO:0005506">
    <property type="term" value="F:iron ion binding"/>
    <property type="evidence" value="ECO:0007669"/>
    <property type="project" value="InterPro"/>
</dbReference>
<accession>A0A161LTT0</accession>
<dbReference type="SMART" id="SM01008">
    <property type="entry name" value="Ald_Xan_dh_C"/>
    <property type="match status" value="1"/>
</dbReference>
<dbReference type="InterPro" id="IPR000674">
    <property type="entry name" value="Ald_Oxase/Xan_DH_a/b"/>
</dbReference>
<dbReference type="InterPro" id="IPR036856">
    <property type="entry name" value="Ald_Oxase/Xan_DH_a/b_sf"/>
</dbReference>
<evidence type="ECO:0000256" key="1">
    <source>
        <dbReference type="ARBA" id="ARBA00022505"/>
    </source>
</evidence>
<keyword evidence="1" id="KW-0500">Molybdenum</keyword>
<dbReference type="InterPro" id="IPR037165">
    <property type="entry name" value="AldOxase/xan_DH_Mopterin-bd_sf"/>
</dbReference>